<sequence>MWNNFRSSTFICVPIVTRSGEVGLGGRTRVWVCLVLVLGAAAGVGVGVPLALRVDPGATLSQRLNTVTTLLQDTPLFDGHNDLPWNIRKFMHNKLHSFNFTAELKQLRPWSRSSWSHTDLPRLREGMVGAQFWVSYVPCKSQKLNAVQLTIEQIDLIKRLIDQYPDHLRLATSADEVEAAFKEGRIASLIGVEGGHAIQNSLGVLRALRDLGVRYLTLTHTCSTPWAECARAKEIDPEDPNAPRGLTFFGKTVVREMNRLGLMVDLSHTSQSTMRAAIKASRAPVMFSHSSVYAICKNPRNVPDDILRNVSKNGGIVMVSFYNNFLTCSEQATISDVIEHINHVRKVAGVDHVGIGADFDGINNLPVGLPDVSAYPSLFAELLSDPSWTISDLRKLAGENLLRVMRQVEQVRLNLQHQQVMPFEEEVGVEQEDTEDDSCFYRFTRDAE</sequence>
<comment type="caution">
    <text evidence="3">The sequence shown here is derived from an EMBL/GenBank/DDBJ whole genome shotgun (WGS) entry which is preliminary data.</text>
</comment>
<evidence type="ECO:0000256" key="1">
    <source>
        <dbReference type="RuleBase" id="RU341113"/>
    </source>
</evidence>
<dbReference type="PANTHER" id="PTHR10443:SF12">
    <property type="entry name" value="DIPEPTIDASE"/>
    <property type="match status" value="1"/>
</dbReference>
<dbReference type="Pfam" id="PF01244">
    <property type="entry name" value="Peptidase_M19"/>
    <property type="match status" value="1"/>
</dbReference>
<evidence type="ECO:0000256" key="2">
    <source>
        <dbReference type="SAM" id="Phobius"/>
    </source>
</evidence>
<dbReference type="PANTHER" id="PTHR10443">
    <property type="entry name" value="MICROSOMAL DIPEPTIDASE"/>
    <property type="match status" value="1"/>
</dbReference>
<accession>A0AAE1NX25</accession>
<evidence type="ECO:0000313" key="4">
    <source>
        <dbReference type="Proteomes" id="UP001292094"/>
    </source>
</evidence>
<keyword evidence="1" id="KW-0449">Lipoprotein</keyword>
<dbReference type="GO" id="GO:0006508">
    <property type="term" value="P:proteolysis"/>
    <property type="evidence" value="ECO:0007669"/>
    <property type="project" value="UniProtKB-KW"/>
</dbReference>
<comment type="cofactor">
    <cofactor evidence="1">
        <name>Zn(2+)</name>
        <dbReference type="ChEBI" id="CHEBI:29105"/>
    </cofactor>
</comment>
<evidence type="ECO:0000313" key="3">
    <source>
        <dbReference type="EMBL" id="KAK4297643.1"/>
    </source>
</evidence>
<organism evidence="3 4">
    <name type="scientific">Petrolisthes manimaculis</name>
    <dbReference type="NCBI Taxonomy" id="1843537"/>
    <lineage>
        <taxon>Eukaryota</taxon>
        <taxon>Metazoa</taxon>
        <taxon>Ecdysozoa</taxon>
        <taxon>Arthropoda</taxon>
        <taxon>Crustacea</taxon>
        <taxon>Multicrustacea</taxon>
        <taxon>Malacostraca</taxon>
        <taxon>Eumalacostraca</taxon>
        <taxon>Eucarida</taxon>
        <taxon>Decapoda</taxon>
        <taxon>Pleocyemata</taxon>
        <taxon>Anomura</taxon>
        <taxon>Galatheoidea</taxon>
        <taxon>Porcellanidae</taxon>
        <taxon>Petrolisthes</taxon>
    </lineage>
</organism>
<comment type="subcellular location">
    <subcellularLocation>
        <location evidence="1">Membrane</location>
        <topology evidence="1">Lipid-anchor</topology>
        <topology evidence="1">GPI-anchor</topology>
    </subcellularLocation>
</comment>
<protein>
    <recommendedName>
        <fullName evidence="1">Dipeptidase</fullName>
        <ecNumber evidence="1">3.4.13.19</ecNumber>
    </recommendedName>
</protein>
<keyword evidence="1" id="KW-0378">Hydrolase</keyword>
<keyword evidence="1" id="KW-0479">Metal-binding</keyword>
<dbReference type="PROSITE" id="PS51365">
    <property type="entry name" value="RENAL_DIPEPTIDASE_2"/>
    <property type="match status" value="1"/>
</dbReference>
<dbReference type="Proteomes" id="UP001292094">
    <property type="component" value="Unassembled WGS sequence"/>
</dbReference>
<gene>
    <name evidence="3" type="ORF">Pmani_029962</name>
</gene>
<keyword evidence="1" id="KW-0224">Dipeptidase</keyword>
<dbReference type="Gene3D" id="3.20.20.140">
    <property type="entry name" value="Metal-dependent hydrolases"/>
    <property type="match status" value="1"/>
</dbReference>
<dbReference type="GO" id="GO:0070573">
    <property type="term" value="F:metallodipeptidase activity"/>
    <property type="evidence" value="ECO:0007669"/>
    <property type="project" value="InterPro"/>
</dbReference>
<comment type="subunit">
    <text evidence="1">Homodimer; disulfide-linked.</text>
</comment>
<dbReference type="InterPro" id="IPR008257">
    <property type="entry name" value="Pept_M19"/>
</dbReference>
<dbReference type="GO" id="GO:0046872">
    <property type="term" value="F:metal ion binding"/>
    <property type="evidence" value="ECO:0007669"/>
    <property type="project" value="UniProtKB-UniRule"/>
</dbReference>
<keyword evidence="1" id="KW-0482">Metalloprotease</keyword>
<keyword evidence="1" id="KW-1015">Disulfide bond</keyword>
<dbReference type="SUPFAM" id="SSF51556">
    <property type="entry name" value="Metallo-dependent hydrolases"/>
    <property type="match status" value="1"/>
</dbReference>
<dbReference type="AlphaFoldDB" id="A0AAE1NX25"/>
<reference evidence="3" key="1">
    <citation type="submission" date="2023-11" db="EMBL/GenBank/DDBJ databases">
        <title>Genome assemblies of two species of porcelain crab, Petrolisthes cinctipes and Petrolisthes manimaculis (Anomura: Porcellanidae).</title>
        <authorList>
            <person name="Angst P."/>
        </authorList>
    </citation>
    <scope>NUCLEOTIDE SEQUENCE</scope>
    <source>
        <strain evidence="3">PB745_02</strain>
        <tissue evidence="3">Gill</tissue>
    </source>
</reference>
<keyword evidence="2" id="KW-1133">Transmembrane helix</keyword>
<comment type="similarity">
    <text evidence="1">Belongs to the metallo-dependent hydrolases superfamily. Peptidase M19 family.</text>
</comment>
<keyword evidence="4" id="KW-1185">Reference proteome</keyword>
<keyword evidence="1" id="KW-0336">GPI-anchor</keyword>
<dbReference type="EMBL" id="JAWZYT010003598">
    <property type="protein sequence ID" value="KAK4297643.1"/>
    <property type="molecule type" value="Genomic_DNA"/>
</dbReference>
<comment type="catalytic activity">
    <reaction evidence="1">
        <text>an L-aminoacyl-L-amino acid + H2O = 2 an L-alpha-amino acid</text>
        <dbReference type="Rhea" id="RHEA:48940"/>
        <dbReference type="ChEBI" id="CHEBI:15377"/>
        <dbReference type="ChEBI" id="CHEBI:59869"/>
        <dbReference type="ChEBI" id="CHEBI:77460"/>
        <dbReference type="EC" id="3.4.13.19"/>
    </reaction>
</comment>
<keyword evidence="2" id="KW-0472">Membrane</keyword>
<dbReference type="InterPro" id="IPR032466">
    <property type="entry name" value="Metal_Hydrolase"/>
</dbReference>
<keyword evidence="2" id="KW-0812">Transmembrane</keyword>
<feature type="transmembrane region" description="Helical" evidence="2">
    <location>
        <begin position="30"/>
        <end position="52"/>
    </location>
</feature>
<dbReference type="GO" id="GO:0098552">
    <property type="term" value="C:side of membrane"/>
    <property type="evidence" value="ECO:0007669"/>
    <property type="project" value="UniProtKB-KW"/>
</dbReference>
<dbReference type="FunFam" id="3.20.20.140:FF:000030">
    <property type="entry name" value="Dipeptidase"/>
    <property type="match status" value="1"/>
</dbReference>
<keyword evidence="1" id="KW-0862">Zinc</keyword>
<dbReference type="CDD" id="cd01301">
    <property type="entry name" value="rDP_like"/>
    <property type="match status" value="1"/>
</dbReference>
<keyword evidence="1" id="KW-0325">Glycoprotein</keyword>
<keyword evidence="1" id="KW-0645">Protease</keyword>
<dbReference type="EC" id="3.4.13.19" evidence="1"/>
<proteinExistence type="inferred from homology"/>
<name>A0AAE1NX25_9EUCA</name>